<dbReference type="GO" id="GO:0005604">
    <property type="term" value="C:basement membrane"/>
    <property type="evidence" value="ECO:0007669"/>
    <property type="project" value="TreeGrafter"/>
</dbReference>
<dbReference type="Pfam" id="PF00084">
    <property type="entry name" value="Sushi"/>
    <property type="match status" value="1"/>
</dbReference>
<evidence type="ECO:0000259" key="8">
    <source>
        <dbReference type="PROSITE" id="PS50835"/>
    </source>
</evidence>
<evidence type="ECO:0000259" key="10">
    <source>
        <dbReference type="PROSITE" id="PS51162"/>
    </source>
</evidence>
<dbReference type="SMART" id="SM00032">
    <property type="entry name" value="CCP"/>
    <property type="match status" value="1"/>
</dbReference>
<evidence type="ECO:0000313" key="12">
    <source>
        <dbReference type="EnsemblMetazoa" id="KAF7487776.1"/>
    </source>
</evidence>
<evidence type="ECO:0000256" key="7">
    <source>
        <dbReference type="SAM" id="SignalP"/>
    </source>
</evidence>
<evidence type="ECO:0000313" key="11">
    <source>
        <dbReference type="EMBL" id="KAF7487776.1"/>
    </source>
</evidence>
<dbReference type="SMART" id="SM00211">
    <property type="entry name" value="TY"/>
    <property type="match status" value="3"/>
</dbReference>
<dbReference type="InterPro" id="IPR013783">
    <property type="entry name" value="Ig-like_fold"/>
</dbReference>
<dbReference type="SUPFAM" id="SSF57535">
    <property type="entry name" value="Complement control module/SCR domain"/>
    <property type="match status" value="1"/>
</dbReference>
<dbReference type="InterPro" id="IPR007110">
    <property type="entry name" value="Ig-like_dom"/>
</dbReference>
<evidence type="ECO:0000313" key="13">
    <source>
        <dbReference type="Proteomes" id="UP000070412"/>
    </source>
</evidence>
<comment type="caution">
    <text evidence="5">Lacks conserved residue(s) required for the propagation of feature annotation.</text>
</comment>
<dbReference type="InterPro" id="IPR036179">
    <property type="entry name" value="Ig-like_dom_sf"/>
</dbReference>
<dbReference type="Gene3D" id="2.10.70.10">
    <property type="entry name" value="Complement Module, domain 1"/>
    <property type="match status" value="1"/>
</dbReference>
<dbReference type="InterPro" id="IPR003599">
    <property type="entry name" value="Ig_sub"/>
</dbReference>
<feature type="disulfide bond" evidence="6">
    <location>
        <begin position="768"/>
        <end position="775"/>
    </location>
</feature>
<dbReference type="InterPro" id="IPR000716">
    <property type="entry name" value="Thyroglobulin_1"/>
</dbReference>
<feature type="domain" description="Thyroglobulin type-1" evidence="10">
    <location>
        <begin position="733"/>
        <end position="811"/>
    </location>
</feature>
<evidence type="ECO:0000256" key="4">
    <source>
        <dbReference type="ARBA" id="ARBA00023157"/>
    </source>
</evidence>
<dbReference type="PANTHER" id="PTHR12352:SF3">
    <property type="entry name" value="NIDOGEN-2"/>
    <property type="match status" value="1"/>
</dbReference>
<dbReference type="SUPFAM" id="SSF48726">
    <property type="entry name" value="Immunoglobulin"/>
    <property type="match status" value="1"/>
</dbReference>
<sequence>MVCIRRFCSKMSTSIEIILLSLLVFALLNSNDIDAITVTEVHIMSIKSGRTDYVVAGESVQLSCHYVFTKPFEKVLAVNWRKDGREVYFSTPKKRPISLWLFRGHVDYNSKDLLNTVTLFDIDMRFAGQYSCRVITEYNESENTAQMIVIVDSCKDSNWKTKTDMVNCAEEISFHCVGMYPKPSPACSIHNDLTDHYFAGETFDMIERLPNGTYEIAIQRRYLAKNFLEYPGQLSFHCHLLVLMTSWRMGIKYKLFGDAGCVDPPPKINNGTSILSGDKTCWRTPKENSRVNYSCHDGFRLMGPSVLICRNGSWIPDPIHLMSQPVFDLSTFNQLRLPMPYCQISQSFLAILYVILFGSSSNKTTTIDPKPKPIDWNFCFQKRIHFESDQSSQERSQTMEWLQNYQKICSKSFVESFCDRTQCLPIESCPDGWILVPNQIGYDCCPACIELLDEDEHCDLDSNRLKRCKYGLVCDHRSKRCSLPRFTPIRSCLREYHNRLTVIKSKKKFYVPTENHQFYLTIAYASEQFMPTCTFAGDYTPKQHSQNKAYCVNEEDGRPTFGISDSHRSVNQSCGCSKSMNEKLNLGLDRLNPKRRDSKLDQINTEFNADVHMRCKSNGNFDPIQCINETCLCVDEQTGRPILNVEKESGFLFEPNKPQSVRWPATIVFGALNRLICFDEEILKKKKKKAIEKIYMEDCFQEVFRSSSMTYHFARKDGSLIGSYRVESKYSGTIDCRCALEEYLAKQQRQPFDVLRCDGAGNFEPIQCYSNDQICYCTDRNGVRISERFTIKTINNFIQKYAPSYNVKQLCRAMQSSLNHFDLIQKDQEFYFEPTMQNYRIRDDRPDPMKIIPHAFLTRPI</sequence>
<dbReference type="SUPFAM" id="SSF57610">
    <property type="entry name" value="Thyroglobulin type-1 domain"/>
    <property type="match status" value="3"/>
</dbReference>
<dbReference type="EMBL" id="WVUK01000066">
    <property type="protein sequence ID" value="KAF7487776.1"/>
    <property type="molecule type" value="Genomic_DNA"/>
</dbReference>
<organism evidence="11">
    <name type="scientific">Sarcoptes scabiei</name>
    <name type="common">Itch mite</name>
    <name type="synonym">Acarus scabiei</name>
    <dbReference type="NCBI Taxonomy" id="52283"/>
    <lineage>
        <taxon>Eukaryota</taxon>
        <taxon>Metazoa</taxon>
        <taxon>Ecdysozoa</taxon>
        <taxon>Arthropoda</taxon>
        <taxon>Chelicerata</taxon>
        <taxon>Arachnida</taxon>
        <taxon>Acari</taxon>
        <taxon>Acariformes</taxon>
        <taxon>Sarcoptiformes</taxon>
        <taxon>Astigmata</taxon>
        <taxon>Psoroptidia</taxon>
        <taxon>Sarcoptoidea</taxon>
        <taxon>Sarcoptidae</taxon>
        <taxon>Sarcoptinae</taxon>
        <taxon>Sarcoptes</taxon>
    </lineage>
</organism>
<dbReference type="PROSITE" id="PS00484">
    <property type="entry name" value="THYROGLOBULIN_1_1"/>
    <property type="match status" value="1"/>
</dbReference>
<evidence type="ECO:0000256" key="5">
    <source>
        <dbReference type="PROSITE-ProRule" id="PRU00302"/>
    </source>
</evidence>
<dbReference type="Gene3D" id="4.10.800.10">
    <property type="entry name" value="Thyroglobulin type-1"/>
    <property type="match status" value="3"/>
</dbReference>
<feature type="domain" description="Thyroglobulin type-1" evidence="10">
    <location>
        <begin position="573"/>
        <end position="657"/>
    </location>
</feature>
<keyword evidence="7" id="KW-0732">Signal</keyword>
<dbReference type="PROSITE" id="PS50835">
    <property type="entry name" value="IG_LIKE"/>
    <property type="match status" value="1"/>
</dbReference>
<keyword evidence="5" id="KW-0768">Sushi</keyword>
<dbReference type="AlphaFoldDB" id="A0A834R2Z7"/>
<keyword evidence="3" id="KW-0677">Repeat</keyword>
<dbReference type="PROSITE" id="PS51162">
    <property type="entry name" value="THYROGLOBULIN_1_2"/>
    <property type="match status" value="2"/>
</dbReference>
<keyword evidence="4 6" id="KW-1015">Disulfide bond</keyword>
<reference evidence="11" key="2">
    <citation type="submission" date="2020-01" db="EMBL/GenBank/DDBJ databases">
        <authorList>
            <person name="Korhonen P.K.K."/>
            <person name="Guangxu M.G."/>
            <person name="Wang T.W."/>
            <person name="Stroehlein A.J.S."/>
            <person name="Young N.D."/>
            <person name="Ang C.-S.A."/>
            <person name="Fernando D.W.F."/>
            <person name="Lu H.L."/>
            <person name="Taylor S.T."/>
            <person name="Ehtesham M.E.M."/>
            <person name="Najaraj S.H.N."/>
            <person name="Harsha G.H.G."/>
            <person name="Madugundu A.M."/>
            <person name="Renuse S.R."/>
            <person name="Holt D.H."/>
            <person name="Pandey A.P."/>
            <person name="Papenfuss A.P."/>
            <person name="Gasser R.B.G."/>
            <person name="Fischer K.F."/>
        </authorList>
    </citation>
    <scope>NUCLEOTIDE SEQUENCE</scope>
    <source>
        <strain evidence="11">SSS_KF_BRIS2020</strain>
    </source>
</reference>
<feature type="signal peptide" evidence="7">
    <location>
        <begin position="1"/>
        <end position="35"/>
    </location>
</feature>
<dbReference type="EnsemblMetazoa" id="SSS_3253s_mrna">
    <property type="protein sequence ID" value="KAF7487776.1"/>
    <property type="gene ID" value="SSS_3253"/>
</dbReference>
<dbReference type="CDD" id="cd00191">
    <property type="entry name" value="TY"/>
    <property type="match status" value="1"/>
</dbReference>
<dbReference type="GO" id="GO:0007160">
    <property type="term" value="P:cell-matrix adhesion"/>
    <property type="evidence" value="ECO:0007669"/>
    <property type="project" value="TreeGrafter"/>
</dbReference>
<feature type="domain" description="Sushi" evidence="9">
    <location>
        <begin position="259"/>
        <end position="344"/>
    </location>
</feature>
<dbReference type="Proteomes" id="UP000070412">
    <property type="component" value="Unassembled WGS sequence"/>
</dbReference>
<dbReference type="GO" id="GO:0005615">
    <property type="term" value="C:extracellular space"/>
    <property type="evidence" value="ECO:0007669"/>
    <property type="project" value="TreeGrafter"/>
</dbReference>
<proteinExistence type="predicted"/>
<dbReference type="PROSITE" id="PS50923">
    <property type="entry name" value="SUSHI"/>
    <property type="match status" value="1"/>
</dbReference>
<dbReference type="Gene3D" id="2.60.40.10">
    <property type="entry name" value="Immunoglobulins"/>
    <property type="match status" value="1"/>
</dbReference>
<dbReference type="CDD" id="cd00033">
    <property type="entry name" value="CCP"/>
    <property type="match status" value="1"/>
</dbReference>
<dbReference type="InterPro" id="IPR035976">
    <property type="entry name" value="Sushi/SCR/CCP_sf"/>
</dbReference>
<dbReference type="PANTHER" id="PTHR12352">
    <property type="entry name" value="SECRETED MODULAR CALCIUM-BINDING PROTEIN"/>
    <property type="match status" value="1"/>
</dbReference>
<dbReference type="OrthoDB" id="9984531at2759"/>
<dbReference type="InterPro" id="IPR036857">
    <property type="entry name" value="Thyroglobulin_1_sf"/>
</dbReference>
<dbReference type="Pfam" id="PF00086">
    <property type="entry name" value="Thyroglobulin_1"/>
    <property type="match status" value="3"/>
</dbReference>
<dbReference type="InterPro" id="IPR051950">
    <property type="entry name" value="Dev_reg/Prot_inhib"/>
</dbReference>
<feature type="chain" id="PRO_5038316055" description="Ig-like domain-containing protein" evidence="7">
    <location>
        <begin position="36"/>
        <end position="861"/>
    </location>
</feature>
<reference evidence="13" key="1">
    <citation type="journal article" date="2020" name="PLoS Negl. Trop. Dis.">
        <title>High-quality nuclear genome for Sarcoptes scabiei-A critical resource for a neglected parasite.</title>
        <authorList>
            <person name="Korhonen P.K."/>
            <person name="Gasser R.B."/>
            <person name="Ma G."/>
            <person name="Wang T."/>
            <person name="Stroehlein A.J."/>
            <person name="Young N.D."/>
            <person name="Ang C.S."/>
            <person name="Fernando D.D."/>
            <person name="Lu H.C."/>
            <person name="Taylor S."/>
            <person name="Reynolds S.L."/>
            <person name="Mofiz E."/>
            <person name="Najaraj S.H."/>
            <person name="Gowda H."/>
            <person name="Madugundu A."/>
            <person name="Renuse S."/>
            <person name="Holt D."/>
            <person name="Pandey A."/>
            <person name="Papenfuss A.T."/>
            <person name="Fischer K."/>
        </authorList>
    </citation>
    <scope>NUCLEOTIDE SEQUENCE [LARGE SCALE GENOMIC DNA]</scope>
</reference>
<evidence type="ECO:0008006" key="14">
    <source>
        <dbReference type="Google" id="ProtNLM"/>
    </source>
</evidence>
<evidence type="ECO:0000259" key="9">
    <source>
        <dbReference type="PROSITE" id="PS50923"/>
    </source>
</evidence>
<feature type="domain" description="Ig-like" evidence="8">
    <location>
        <begin position="39"/>
        <end position="148"/>
    </location>
</feature>
<evidence type="ECO:0000256" key="3">
    <source>
        <dbReference type="ARBA" id="ARBA00022737"/>
    </source>
</evidence>
<keyword evidence="13" id="KW-1185">Reference proteome</keyword>
<comment type="subcellular location">
    <subcellularLocation>
        <location evidence="1">Secreted</location>
    </subcellularLocation>
</comment>
<evidence type="ECO:0000256" key="2">
    <source>
        <dbReference type="ARBA" id="ARBA00022525"/>
    </source>
</evidence>
<evidence type="ECO:0000256" key="1">
    <source>
        <dbReference type="ARBA" id="ARBA00004613"/>
    </source>
</evidence>
<protein>
    <recommendedName>
        <fullName evidence="14">Ig-like domain-containing protein</fullName>
    </recommendedName>
</protein>
<evidence type="ECO:0000256" key="6">
    <source>
        <dbReference type="PROSITE-ProRule" id="PRU00500"/>
    </source>
</evidence>
<dbReference type="SMART" id="SM00409">
    <property type="entry name" value="IG"/>
    <property type="match status" value="1"/>
</dbReference>
<accession>A0A834R2Z7</accession>
<reference evidence="12" key="3">
    <citation type="submission" date="2022-06" db="UniProtKB">
        <authorList>
            <consortium name="EnsemblMetazoa"/>
        </authorList>
    </citation>
    <scope>IDENTIFICATION</scope>
</reference>
<keyword evidence="2" id="KW-0964">Secreted</keyword>
<name>A0A834R2Z7_SARSC</name>
<dbReference type="InterPro" id="IPR000436">
    <property type="entry name" value="Sushi_SCR_CCP_dom"/>
</dbReference>
<gene>
    <name evidence="11" type="ORF">SSS_3253</name>
</gene>